<accession>A0A0D7W452</accession>
<sequence>MYIYNVTSNIDESIHDEWLTWMKQEHIPQVLATGKFTKATLTRVLVEEDMGGVTYSVQYRANSKADLEAYYNTHAEALRNEGLKKFADKMLAFRTELEIIDEYSVSFTNKFSKN</sequence>
<reference evidence="1 2" key="1">
    <citation type="journal article" date="2015" name="Antonie Van Leeuwenhoek">
        <title>Tamlana nanhaiensis sp. nov., isolated from surface seawater collected from the South China Sea.</title>
        <authorList>
            <person name="Liu X."/>
            <person name="Lai Q."/>
            <person name="Du Y."/>
            <person name="Li G."/>
            <person name="Sun F."/>
            <person name="Shao Z."/>
        </authorList>
    </citation>
    <scope>NUCLEOTIDE SEQUENCE [LARGE SCALE GENOMIC DNA]</scope>
    <source>
        <strain evidence="1 2">FHC16</strain>
    </source>
</reference>
<dbReference type="AlphaFoldDB" id="A0A0D7W452"/>
<proteinExistence type="predicted"/>
<dbReference type="InterPro" id="IPR025563">
    <property type="entry name" value="DUF4286"/>
</dbReference>
<dbReference type="EMBL" id="JTDV01000002">
    <property type="protein sequence ID" value="KJD33866.1"/>
    <property type="molecule type" value="Genomic_DNA"/>
</dbReference>
<dbReference type="Proteomes" id="UP000032361">
    <property type="component" value="Unassembled WGS sequence"/>
</dbReference>
<dbReference type="Pfam" id="PF14114">
    <property type="entry name" value="DUF4286"/>
    <property type="match status" value="1"/>
</dbReference>
<gene>
    <name evidence="1" type="ORF">PK35_03725</name>
</gene>
<name>A0A0D7W452_9FLAO</name>
<dbReference type="STRING" id="1382798.PK35_03725"/>
<evidence type="ECO:0008006" key="3">
    <source>
        <dbReference type="Google" id="ProtNLM"/>
    </source>
</evidence>
<dbReference type="PATRIC" id="fig|1382798.3.peg.1912"/>
<keyword evidence="2" id="KW-1185">Reference proteome</keyword>
<evidence type="ECO:0000313" key="1">
    <source>
        <dbReference type="EMBL" id="KJD33866.1"/>
    </source>
</evidence>
<organism evidence="1 2">
    <name type="scientific">Neotamlana nanhaiensis</name>
    <dbReference type="NCBI Taxonomy" id="1382798"/>
    <lineage>
        <taxon>Bacteria</taxon>
        <taxon>Pseudomonadati</taxon>
        <taxon>Bacteroidota</taxon>
        <taxon>Flavobacteriia</taxon>
        <taxon>Flavobacteriales</taxon>
        <taxon>Flavobacteriaceae</taxon>
        <taxon>Neotamlana</taxon>
    </lineage>
</organism>
<protein>
    <recommendedName>
        <fullName evidence="3">DUF4286 domain-containing protein</fullName>
    </recommendedName>
</protein>
<comment type="caution">
    <text evidence="1">The sequence shown here is derived from an EMBL/GenBank/DDBJ whole genome shotgun (WGS) entry which is preliminary data.</text>
</comment>
<evidence type="ECO:0000313" key="2">
    <source>
        <dbReference type="Proteomes" id="UP000032361"/>
    </source>
</evidence>
<dbReference type="OrthoDB" id="1121837at2"/>
<dbReference type="RefSeq" id="WP_044625355.1">
    <property type="nucleotide sequence ID" value="NZ_JTDV01000002.1"/>
</dbReference>